<dbReference type="GO" id="GO:0006269">
    <property type="term" value="P:DNA replication, synthesis of primer"/>
    <property type="evidence" value="ECO:0007669"/>
    <property type="project" value="UniProtKB-UniRule"/>
</dbReference>
<keyword evidence="15" id="KW-0934">Plastid</keyword>
<dbReference type="EC" id="5.6.2.3" evidence="13"/>
<dbReference type="GO" id="GO:0016887">
    <property type="term" value="F:ATP hydrolysis activity"/>
    <property type="evidence" value="ECO:0007669"/>
    <property type="project" value="RHEA"/>
</dbReference>
<dbReference type="Gene3D" id="1.10.860.10">
    <property type="entry name" value="DNAb Helicase, Chain A"/>
    <property type="match status" value="1"/>
</dbReference>
<comment type="similarity">
    <text evidence="1 13">Belongs to the helicase family. DnaB subfamily.</text>
</comment>
<dbReference type="PANTHER" id="PTHR30153:SF2">
    <property type="entry name" value="REPLICATIVE DNA HELICASE"/>
    <property type="match status" value="1"/>
</dbReference>
<evidence type="ECO:0000256" key="10">
    <source>
        <dbReference type="ARBA" id="ARBA00023235"/>
    </source>
</evidence>
<proteinExistence type="inferred from homology"/>
<dbReference type="InterPro" id="IPR016136">
    <property type="entry name" value="DNA_helicase_N/primase_C"/>
</dbReference>
<keyword evidence="2 13" id="KW-0639">Primosome</keyword>
<protein>
    <recommendedName>
        <fullName evidence="13">Replicative DNA helicase</fullName>
        <ecNumber evidence="13">5.6.2.3</ecNumber>
    </recommendedName>
</protein>
<evidence type="ECO:0000256" key="4">
    <source>
        <dbReference type="ARBA" id="ARBA00022737"/>
    </source>
</evidence>
<dbReference type="Pfam" id="PF00772">
    <property type="entry name" value="DnaB"/>
    <property type="match status" value="1"/>
</dbReference>
<dbReference type="GeneID" id="40138729"/>
<keyword evidence="6 13" id="KW-0378">Hydrolase</keyword>
<evidence type="ECO:0000256" key="8">
    <source>
        <dbReference type="ARBA" id="ARBA00022840"/>
    </source>
</evidence>
<gene>
    <name evidence="15" type="primary">dnaB</name>
</gene>
<dbReference type="EMBL" id="MH026108">
    <property type="protein sequence ID" value="QBX88580.1"/>
    <property type="molecule type" value="Genomic_DNA"/>
</dbReference>
<dbReference type="Gene3D" id="3.40.50.300">
    <property type="entry name" value="P-loop containing nucleotide triphosphate hydrolases"/>
    <property type="match status" value="2"/>
</dbReference>
<dbReference type="InterPro" id="IPR007694">
    <property type="entry name" value="DNA_helicase_DnaB-like_C"/>
</dbReference>
<reference evidence="15" key="1">
    <citation type="journal article" date="2019" name="Phycologia">
        <title>Chloroplast and mitochondrial genomes of Balbiania investiens (Balbianiales, Nemaliophycidae).</title>
        <authorList>
            <person name="Evans J.R."/>
            <person name="StAmour N."/>
            <person name="Verbruggen H."/>
            <person name="Salomaki E.D."/>
            <person name="Vis M.L."/>
        </authorList>
    </citation>
    <scope>NUCLEOTIDE SEQUENCE</scope>
</reference>
<evidence type="ECO:0000256" key="7">
    <source>
        <dbReference type="ARBA" id="ARBA00022806"/>
    </source>
</evidence>
<keyword evidence="4" id="KW-0677">Repeat</keyword>
<organism evidence="15">
    <name type="scientific">Balbiania investiens</name>
    <dbReference type="NCBI Taxonomy" id="111861"/>
    <lineage>
        <taxon>Eukaryota</taxon>
        <taxon>Rhodophyta</taxon>
        <taxon>Florideophyceae</taxon>
        <taxon>Nemaliophycidae</taxon>
        <taxon>Balbianiales</taxon>
        <taxon>Balbianiaceae</taxon>
        <taxon>Balbiania</taxon>
    </lineage>
</organism>
<comment type="catalytic activity">
    <reaction evidence="12 13">
        <text>ATP + H2O = ADP + phosphate + H(+)</text>
        <dbReference type="Rhea" id="RHEA:13065"/>
        <dbReference type="ChEBI" id="CHEBI:15377"/>
        <dbReference type="ChEBI" id="CHEBI:15378"/>
        <dbReference type="ChEBI" id="CHEBI:30616"/>
        <dbReference type="ChEBI" id="CHEBI:43474"/>
        <dbReference type="ChEBI" id="CHEBI:456216"/>
        <dbReference type="EC" id="5.6.2.3"/>
    </reaction>
</comment>
<geneLocation type="plastid" evidence="15"/>
<dbReference type="GO" id="GO:0043139">
    <property type="term" value="F:5'-3' DNA helicase activity"/>
    <property type="evidence" value="ECO:0007669"/>
    <property type="project" value="UniProtKB-EC"/>
</dbReference>
<feature type="domain" description="SF4 helicase" evidence="14">
    <location>
        <begin position="190"/>
        <end position="396"/>
    </location>
</feature>
<keyword evidence="5 13" id="KW-0547">Nucleotide-binding</keyword>
<evidence type="ECO:0000256" key="13">
    <source>
        <dbReference type="RuleBase" id="RU362085"/>
    </source>
</evidence>
<dbReference type="CDD" id="cd00984">
    <property type="entry name" value="DnaB_C"/>
    <property type="match status" value="1"/>
</dbReference>
<dbReference type="Pfam" id="PF03796">
    <property type="entry name" value="DnaB_C"/>
    <property type="match status" value="1"/>
</dbReference>
<dbReference type="InterPro" id="IPR036185">
    <property type="entry name" value="DNA_heli_DnaB-like_N_sf"/>
</dbReference>
<dbReference type="NCBIfam" id="TIGR00665">
    <property type="entry name" value="DnaB"/>
    <property type="match status" value="1"/>
</dbReference>
<dbReference type="PANTHER" id="PTHR30153">
    <property type="entry name" value="REPLICATIVE DNA HELICASE DNAB"/>
    <property type="match status" value="1"/>
</dbReference>
<dbReference type="SUPFAM" id="SSF48024">
    <property type="entry name" value="N-terminal domain of DnaB helicase"/>
    <property type="match status" value="1"/>
</dbReference>
<evidence type="ECO:0000256" key="3">
    <source>
        <dbReference type="ARBA" id="ARBA00022705"/>
    </source>
</evidence>
<dbReference type="InterPro" id="IPR007692">
    <property type="entry name" value="DNA_helicase_DnaB"/>
</dbReference>
<dbReference type="AlphaFoldDB" id="A0A4D6BLF2"/>
<dbReference type="InterPro" id="IPR036844">
    <property type="entry name" value="Hint_dom_sf"/>
</dbReference>
<dbReference type="GO" id="GO:0005524">
    <property type="term" value="F:ATP binding"/>
    <property type="evidence" value="ECO:0007669"/>
    <property type="project" value="UniProtKB-UniRule"/>
</dbReference>
<evidence type="ECO:0000256" key="1">
    <source>
        <dbReference type="ARBA" id="ARBA00008428"/>
    </source>
</evidence>
<evidence type="ECO:0000256" key="2">
    <source>
        <dbReference type="ARBA" id="ARBA00022515"/>
    </source>
</evidence>
<evidence type="ECO:0000256" key="12">
    <source>
        <dbReference type="ARBA" id="ARBA00048954"/>
    </source>
</evidence>
<keyword evidence="7 13" id="KW-0347">Helicase</keyword>
<evidence type="ECO:0000256" key="9">
    <source>
        <dbReference type="ARBA" id="ARBA00023125"/>
    </source>
</evidence>
<evidence type="ECO:0000259" key="14">
    <source>
        <dbReference type="PROSITE" id="PS51199"/>
    </source>
</evidence>
<dbReference type="PROSITE" id="PS51199">
    <property type="entry name" value="SF4_HELICASE"/>
    <property type="match status" value="2"/>
</dbReference>
<comment type="function">
    <text evidence="13">The main replicative DNA helicase, it participates in initiation and elongation during chromosome replication. Travels ahead of the DNA replisome, separating dsDNA into templates for DNA synthesis. A processive ATP-dependent 5'-3' DNA helicase it has DNA-dependent ATPase activity.</text>
</comment>
<dbReference type="GO" id="GO:0003677">
    <property type="term" value="F:DNA binding"/>
    <property type="evidence" value="ECO:0007669"/>
    <property type="project" value="UniProtKB-UniRule"/>
</dbReference>
<accession>A0A4D6BLF2</accession>
<keyword evidence="3 13" id="KW-0235">DNA replication</keyword>
<comment type="function">
    <text evidence="11">The intein is an endonuclease.</text>
</comment>
<dbReference type="InterPro" id="IPR027417">
    <property type="entry name" value="P-loop_NTPase"/>
</dbReference>
<feature type="domain" description="SF4 helicase" evidence="14">
    <location>
        <begin position="528"/>
        <end position="584"/>
    </location>
</feature>
<dbReference type="SUPFAM" id="SSF51294">
    <property type="entry name" value="Hedgehog/intein (Hint) domain"/>
    <property type="match status" value="1"/>
</dbReference>
<name>A0A4D6BLF2_9FLOR</name>
<dbReference type="GO" id="GO:0005829">
    <property type="term" value="C:cytosol"/>
    <property type="evidence" value="ECO:0007669"/>
    <property type="project" value="TreeGrafter"/>
</dbReference>
<keyword evidence="8 13" id="KW-0067">ATP-binding</keyword>
<evidence type="ECO:0000313" key="15">
    <source>
        <dbReference type="EMBL" id="QBX88580.1"/>
    </source>
</evidence>
<keyword evidence="10" id="KW-0413">Isomerase</keyword>
<dbReference type="InterPro" id="IPR007693">
    <property type="entry name" value="DNA_helicase_DnaB-like_N"/>
</dbReference>
<evidence type="ECO:0000256" key="11">
    <source>
        <dbReference type="ARBA" id="ARBA00044940"/>
    </source>
</evidence>
<sequence length="584" mass="67288">MFLENHVKKYYEQLPPQNNLAEEILLGGILINTQVIQITIRELGPESFALETHQLIYRTTVEIYSRYKYIDSIILINTLWELNLLNKIGGITKILDLLKQAHIFMSNSVTNLTIDYYINLIKDKYLRRLLIQYGYNIIKLAHISSVPQDTMLFKANKYLTNIAYLLNKRNQEQVNFLLTEILLNLKHNKNSKTSKGLISGFKSLDSITNGFKNSDLIVIAGRPSMGKTSLVLSIVNNLINANNTGIGIFSLEMSKEQILYKLLSIACTIPVLRLTSGDINNTDWGKIQYASNRLINSSIYIDDTANLSISHLNSNAKILKNNFNQLNLIIIDYLQLIQLQHDNIKNRTEELSSITRGLKILAKDLNIPIIVLSQLNRNVESRISKRPLLSDLRESGCVESKTHIVIEYYITNLVHTHVTQKDIITLYQHAIHSKLCQYHYSLQCQGQNSVQLTHNHLILTPLKWKRNDQIKYFYCINRNRTKYTTKNSVYGKFYIDTITITNKSRAFDLEIRDTQSFIGNDYIILHNSIEQDADIVLLLYREAYYNQHTIDEQLTDLIIAKHRNGPTGIAQLNFNPDFSAFEEL</sequence>
<dbReference type="RefSeq" id="YP_009628797.1">
    <property type="nucleotide sequence ID" value="NC_042171.1"/>
</dbReference>
<dbReference type="SUPFAM" id="SSF52540">
    <property type="entry name" value="P-loop containing nucleoside triphosphate hydrolases"/>
    <property type="match status" value="1"/>
</dbReference>
<evidence type="ECO:0000256" key="5">
    <source>
        <dbReference type="ARBA" id="ARBA00022741"/>
    </source>
</evidence>
<keyword evidence="9 13" id="KW-0238">DNA-binding</keyword>
<evidence type="ECO:0000256" key="6">
    <source>
        <dbReference type="ARBA" id="ARBA00022801"/>
    </source>
</evidence>